<keyword evidence="4 13" id="KW-0645">Protease</keyword>
<dbReference type="InterPro" id="IPR008915">
    <property type="entry name" value="Peptidase_M50"/>
</dbReference>
<dbReference type="Pfam" id="PF02163">
    <property type="entry name" value="Peptidase_M50"/>
    <property type="match status" value="1"/>
</dbReference>
<dbReference type="AlphaFoldDB" id="A0A6J4LEA3"/>
<keyword evidence="6 11" id="KW-0378">Hydrolase</keyword>
<dbReference type="NCBIfam" id="TIGR00054">
    <property type="entry name" value="RIP metalloprotease RseP"/>
    <property type="match status" value="1"/>
</dbReference>
<organism evidence="13">
    <name type="scientific">uncultured Cytophagales bacterium</name>
    <dbReference type="NCBI Taxonomy" id="158755"/>
    <lineage>
        <taxon>Bacteria</taxon>
        <taxon>Pseudomonadati</taxon>
        <taxon>Bacteroidota</taxon>
        <taxon>Sphingobacteriia</taxon>
        <taxon>Sphingobacteriales</taxon>
        <taxon>environmental samples</taxon>
    </lineage>
</organism>
<evidence type="ECO:0000256" key="7">
    <source>
        <dbReference type="ARBA" id="ARBA00022833"/>
    </source>
</evidence>
<name>A0A6J4LEA3_9SPHI</name>
<dbReference type="PANTHER" id="PTHR42837:SF2">
    <property type="entry name" value="MEMBRANE METALLOPROTEASE ARASP2, CHLOROPLASTIC-RELATED"/>
    <property type="match status" value="1"/>
</dbReference>
<feature type="transmembrane region" description="Helical" evidence="11">
    <location>
        <begin position="101"/>
        <end position="126"/>
    </location>
</feature>
<dbReference type="InterPro" id="IPR041489">
    <property type="entry name" value="PDZ_6"/>
</dbReference>
<dbReference type="GO" id="GO:0006508">
    <property type="term" value="P:proteolysis"/>
    <property type="evidence" value="ECO:0007669"/>
    <property type="project" value="UniProtKB-KW"/>
</dbReference>
<feature type="transmembrane region" description="Helical" evidence="11">
    <location>
        <begin position="406"/>
        <end position="425"/>
    </location>
</feature>
<dbReference type="Gene3D" id="2.30.42.10">
    <property type="match status" value="2"/>
</dbReference>
<feature type="domain" description="PDZ" evidence="12">
    <location>
        <begin position="244"/>
        <end position="299"/>
    </location>
</feature>
<evidence type="ECO:0000256" key="4">
    <source>
        <dbReference type="ARBA" id="ARBA00022670"/>
    </source>
</evidence>
<reference evidence="13" key="1">
    <citation type="submission" date="2020-02" db="EMBL/GenBank/DDBJ databases">
        <authorList>
            <person name="Meier V. D."/>
        </authorList>
    </citation>
    <scope>NUCLEOTIDE SEQUENCE</scope>
    <source>
        <strain evidence="13">AVDCRST_MAG56</strain>
    </source>
</reference>
<evidence type="ECO:0000256" key="10">
    <source>
        <dbReference type="ARBA" id="ARBA00023136"/>
    </source>
</evidence>
<proteinExistence type="inferred from homology"/>
<evidence type="ECO:0000256" key="11">
    <source>
        <dbReference type="RuleBase" id="RU362031"/>
    </source>
</evidence>
<keyword evidence="10 11" id="KW-0472">Membrane</keyword>
<evidence type="ECO:0000256" key="2">
    <source>
        <dbReference type="ARBA" id="ARBA00004141"/>
    </source>
</evidence>
<evidence type="ECO:0000256" key="1">
    <source>
        <dbReference type="ARBA" id="ARBA00001947"/>
    </source>
</evidence>
<dbReference type="PROSITE" id="PS50106">
    <property type="entry name" value="PDZ"/>
    <property type="match status" value="1"/>
</dbReference>
<keyword evidence="9 11" id="KW-0482">Metalloprotease</keyword>
<dbReference type="Pfam" id="PF17820">
    <property type="entry name" value="PDZ_6"/>
    <property type="match status" value="1"/>
</dbReference>
<sequence>MDVLVMAGQLILGLSILVGLHELGHLLTAKLFGMRVEQYSIGFPPKIFGFKMGETEYSLGAVPLGGYVKITGMIDESLDTEYLGREPQPYEFRAKPAWQRLIVMMGGIIVNVITGIVIFVILLYMFGRDYLPSNQAQHGIVAHSYAQQIGLRTFDRIIRINGEPYDSFHDVMGKEVLLGRDNYYTVVRGNDTVTVDIPNSLIGVINKNKNRYIDPYPATPFTVGNVQQPEVSPGAFHAFLRKIGLEAQPDTVPAYFADIKPGDRILSVNGQPVKFYHEFQAMINKSVNQTVTLQIERPDSVNGALAGMQTVATRVKVKPFPGEKKSKDRPRGYIGIVPKLPLKWEHVDYTFGMAMQEGPSTAFGVVVDNVRAFGKIFRREVSASESLSGPIGIAQIYGSTWDWERFWSLTALLSMILAFMNFLPIPALDGGHVMFLTYEIVSGRSPSTRFLEVAQKVGMVILLSLMVFAFFNDIFKNFFS</sequence>
<evidence type="ECO:0000313" key="13">
    <source>
        <dbReference type="EMBL" id="CAA9326571.1"/>
    </source>
</evidence>
<protein>
    <recommendedName>
        <fullName evidence="11">Zinc metalloprotease</fullName>
        <ecNumber evidence="11">3.4.24.-</ecNumber>
    </recommendedName>
</protein>
<comment type="subcellular location">
    <subcellularLocation>
        <location evidence="2">Membrane</location>
        <topology evidence="2">Multi-pass membrane protein</topology>
    </subcellularLocation>
</comment>
<evidence type="ECO:0000256" key="3">
    <source>
        <dbReference type="ARBA" id="ARBA00007931"/>
    </source>
</evidence>
<dbReference type="InterPro" id="IPR001478">
    <property type="entry name" value="PDZ"/>
</dbReference>
<dbReference type="InterPro" id="IPR036034">
    <property type="entry name" value="PDZ_sf"/>
</dbReference>
<keyword evidence="8 11" id="KW-1133">Transmembrane helix</keyword>
<keyword evidence="11" id="KW-0479">Metal-binding</keyword>
<dbReference type="CDD" id="cd06163">
    <property type="entry name" value="S2P-M50_PDZ_RseP-like"/>
    <property type="match status" value="1"/>
</dbReference>
<evidence type="ECO:0000256" key="9">
    <source>
        <dbReference type="ARBA" id="ARBA00023049"/>
    </source>
</evidence>
<keyword evidence="7 11" id="KW-0862">Zinc</keyword>
<dbReference type="EMBL" id="CADCTQ010000600">
    <property type="protein sequence ID" value="CAA9326571.1"/>
    <property type="molecule type" value="Genomic_DNA"/>
</dbReference>
<dbReference type="GO" id="GO:0004222">
    <property type="term" value="F:metalloendopeptidase activity"/>
    <property type="evidence" value="ECO:0007669"/>
    <property type="project" value="InterPro"/>
</dbReference>
<keyword evidence="5 11" id="KW-0812">Transmembrane</keyword>
<dbReference type="InterPro" id="IPR004387">
    <property type="entry name" value="Pept_M50_Zn"/>
</dbReference>
<comment type="similarity">
    <text evidence="3 11">Belongs to the peptidase M50B family.</text>
</comment>
<evidence type="ECO:0000256" key="8">
    <source>
        <dbReference type="ARBA" id="ARBA00022989"/>
    </source>
</evidence>
<evidence type="ECO:0000259" key="12">
    <source>
        <dbReference type="PROSITE" id="PS50106"/>
    </source>
</evidence>
<dbReference type="GO" id="GO:0046872">
    <property type="term" value="F:metal ion binding"/>
    <property type="evidence" value="ECO:0007669"/>
    <property type="project" value="UniProtKB-KW"/>
</dbReference>
<dbReference type="GO" id="GO:0016020">
    <property type="term" value="C:membrane"/>
    <property type="evidence" value="ECO:0007669"/>
    <property type="project" value="UniProtKB-SubCell"/>
</dbReference>
<evidence type="ECO:0000256" key="6">
    <source>
        <dbReference type="ARBA" id="ARBA00022801"/>
    </source>
</evidence>
<gene>
    <name evidence="13" type="ORF">AVDCRST_MAG56-7209</name>
</gene>
<dbReference type="PANTHER" id="PTHR42837">
    <property type="entry name" value="REGULATOR OF SIGMA-E PROTEASE RSEP"/>
    <property type="match status" value="1"/>
</dbReference>
<accession>A0A6J4LEA3</accession>
<feature type="transmembrane region" description="Helical" evidence="11">
    <location>
        <begin position="457"/>
        <end position="475"/>
    </location>
</feature>
<dbReference type="EC" id="3.4.24.-" evidence="11"/>
<dbReference type="SUPFAM" id="SSF50156">
    <property type="entry name" value="PDZ domain-like"/>
    <property type="match status" value="2"/>
</dbReference>
<evidence type="ECO:0000256" key="5">
    <source>
        <dbReference type="ARBA" id="ARBA00022692"/>
    </source>
</evidence>
<dbReference type="SMART" id="SM00228">
    <property type="entry name" value="PDZ"/>
    <property type="match status" value="1"/>
</dbReference>
<comment type="cofactor">
    <cofactor evidence="1 11">
        <name>Zn(2+)</name>
        <dbReference type="ChEBI" id="CHEBI:29105"/>
    </cofactor>
</comment>